<keyword evidence="8" id="KW-0966">Cell projection</keyword>
<evidence type="ECO:0000313" key="9">
    <source>
        <dbReference type="Proteomes" id="UP001519273"/>
    </source>
</evidence>
<evidence type="ECO:0000256" key="5">
    <source>
        <dbReference type="ARBA" id="ARBA00023136"/>
    </source>
</evidence>
<dbReference type="EMBL" id="JAGGKP010000001">
    <property type="protein sequence ID" value="MBP1936413.1"/>
    <property type="molecule type" value="Genomic_DNA"/>
</dbReference>
<accession>A0ABS4H1L8</accession>
<keyword evidence="2" id="KW-1003">Cell membrane</keyword>
<keyword evidence="8" id="KW-0969">Cilium</keyword>
<feature type="region of interest" description="Disordered" evidence="6">
    <location>
        <begin position="159"/>
        <end position="178"/>
    </location>
</feature>
<keyword evidence="9" id="KW-1185">Reference proteome</keyword>
<gene>
    <name evidence="8" type="ORF">J2Z20_001274</name>
</gene>
<keyword evidence="4 7" id="KW-1133">Transmembrane helix</keyword>
<comment type="subcellular location">
    <subcellularLocation>
        <location evidence="1">Cell membrane</location>
    </subcellularLocation>
</comment>
<evidence type="ECO:0000256" key="7">
    <source>
        <dbReference type="SAM" id="Phobius"/>
    </source>
</evidence>
<sequence length="178" mass="19851">MPKEQTPTGMVDTSGYIWNLVTVIVVLAIIIFAIVFLIRLLGQRGRSMTMNRSIRTLGAVGLGPNKSLQAIELGGNIYVVGVGEDISLIDKISDPGEVASLIAALEQEAAGQRISLSPLLDKLANRFRKQEQSQEMEIDDSISFHEVFESKLRRMPNRKQKMEELLIDDNSEDRLRDP</sequence>
<evidence type="ECO:0000256" key="6">
    <source>
        <dbReference type="SAM" id="MobiDB-lite"/>
    </source>
</evidence>
<name>A0ABS4H1L8_9BACL</name>
<feature type="transmembrane region" description="Helical" evidence="7">
    <location>
        <begin position="16"/>
        <end position="42"/>
    </location>
</feature>
<dbReference type="RefSeq" id="WP_209846664.1">
    <property type="nucleotide sequence ID" value="NZ_CBCRVE010000002.1"/>
</dbReference>
<organism evidence="8 9">
    <name type="scientific">Paenibacillus sediminis</name>
    <dbReference type="NCBI Taxonomy" id="664909"/>
    <lineage>
        <taxon>Bacteria</taxon>
        <taxon>Bacillati</taxon>
        <taxon>Bacillota</taxon>
        <taxon>Bacilli</taxon>
        <taxon>Bacillales</taxon>
        <taxon>Paenibacillaceae</taxon>
        <taxon>Paenibacillus</taxon>
    </lineage>
</organism>
<protein>
    <submittedName>
        <fullName evidence="8">Flagellar protein FliO/FliZ</fullName>
    </submittedName>
</protein>
<evidence type="ECO:0000256" key="4">
    <source>
        <dbReference type="ARBA" id="ARBA00022989"/>
    </source>
</evidence>
<keyword evidence="8" id="KW-0282">Flagellum</keyword>
<evidence type="ECO:0000256" key="1">
    <source>
        <dbReference type="ARBA" id="ARBA00004236"/>
    </source>
</evidence>
<keyword evidence="5 7" id="KW-0472">Membrane</keyword>
<dbReference type="Proteomes" id="UP001519273">
    <property type="component" value="Unassembled WGS sequence"/>
</dbReference>
<proteinExistence type="predicted"/>
<evidence type="ECO:0000256" key="3">
    <source>
        <dbReference type="ARBA" id="ARBA00022692"/>
    </source>
</evidence>
<evidence type="ECO:0000256" key="2">
    <source>
        <dbReference type="ARBA" id="ARBA00022475"/>
    </source>
</evidence>
<dbReference type="InterPro" id="IPR022781">
    <property type="entry name" value="Flagellar_biosynth_FliO"/>
</dbReference>
<dbReference type="Pfam" id="PF04347">
    <property type="entry name" value="FliO"/>
    <property type="match status" value="1"/>
</dbReference>
<keyword evidence="3 7" id="KW-0812">Transmembrane</keyword>
<reference evidence="8 9" key="1">
    <citation type="submission" date="2021-03" db="EMBL/GenBank/DDBJ databases">
        <title>Genomic Encyclopedia of Type Strains, Phase IV (KMG-IV): sequencing the most valuable type-strain genomes for metagenomic binning, comparative biology and taxonomic classification.</title>
        <authorList>
            <person name="Goeker M."/>
        </authorList>
    </citation>
    <scope>NUCLEOTIDE SEQUENCE [LARGE SCALE GENOMIC DNA]</scope>
    <source>
        <strain evidence="8 9">DSM 23491</strain>
    </source>
</reference>
<comment type="caution">
    <text evidence="8">The sequence shown here is derived from an EMBL/GenBank/DDBJ whole genome shotgun (WGS) entry which is preliminary data.</text>
</comment>
<evidence type="ECO:0000313" key="8">
    <source>
        <dbReference type="EMBL" id="MBP1936413.1"/>
    </source>
</evidence>